<sequence>MIQARIDTASSCLIVTADNSARSELADAYALGGYPRAEMLVIDNLHEAFELIDPAALGALTDAPILMASDDTGIDDDGARTFTDGAPVYWYPNYCISDPWEALKNTGRVVFPAGSKIEGNA</sequence>
<protein>
    <submittedName>
        <fullName evidence="1">Uncharacterized protein</fullName>
    </submittedName>
</protein>
<dbReference type="Proteomes" id="UP000223906">
    <property type="component" value="Segment"/>
</dbReference>
<organism evidence="1 2">
    <name type="scientific">Sphingobium phage Lacusarx</name>
    <dbReference type="NCBI Taxonomy" id="1980139"/>
    <lineage>
        <taxon>Viruses</taxon>
        <taxon>Duplodnaviria</taxon>
        <taxon>Heunggongvirae</taxon>
        <taxon>Uroviricota</taxon>
        <taxon>Caudoviricetes</taxon>
        <taxon>Lacusarxvirus</taxon>
        <taxon>Lacusarxvirus lacusarx</taxon>
    </lineage>
</organism>
<evidence type="ECO:0000313" key="2">
    <source>
        <dbReference type="Proteomes" id="UP000223906"/>
    </source>
</evidence>
<proteinExistence type="predicted"/>
<keyword evidence="2" id="KW-1185">Reference proteome</keyword>
<evidence type="ECO:0000313" key="1">
    <source>
        <dbReference type="EMBL" id="ARK07590.1"/>
    </source>
</evidence>
<accession>A0A1W6DX51</accession>
<name>A0A1W6DX51_9CAUD</name>
<gene>
    <name evidence="1" type="ORF">LAV_00215</name>
</gene>
<reference evidence="1 2" key="1">
    <citation type="submission" date="2017-02" db="EMBL/GenBank/DDBJ databases">
        <title>The first characterized phage against a member of the ecologically important #sphingomonads reveals high dissimilarity against all other known phages.</title>
        <authorList>
            <person name="Nielsen T.K."/>
            <person name="Carstens A.B."/>
            <person name="Kot W."/>
            <person name="Lametsch R."/>
            <person name="Neve H."/>
            <person name="Hansen L.H."/>
        </authorList>
    </citation>
    <scope>NUCLEOTIDE SEQUENCE [LARGE SCALE GENOMIC DNA]</scope>
</reference>
<dbReference type="EMBL" id="KY629563">
    <property type="protein sequence ID" value="ARK07590.1"/>
    <property type="molecule type" value="Genomic_DNA"/>
</dbReference>